<organism evidence="2 3">
    <name type="scientific">Amorphus orientalis</name>
    <dbReference type="NCBI Taxonomy" id="649198"/>
    <lineage>
        <taxon>Bacteria</taxon>
        <taxon>Pseudomonadati</taxon>
        <taxon>Pseudomonadota</taxon>
        <taxon>Alphaproteobacteria</taxon>
        <taxon>Hyphomicrobiales</taxon>
        <taxon>Amorphaceae</taxon>
        <taxon>Amorphus</taxon>
    </lineage>
</organism>
<accession>A0AAE3VK15</accession>
<proteinExistence type="predicted"/>
<sequence length="137" mass="15409">MDQPISHHDALIYVMVTMSAVDRSMTDAELQRIGDIVRTLPVFRDFREGRLVEAAETCADILQADDGLETVLELIRTCIPAQLYETAYALGVEVAAADLHVEPEELRLLAMLRDRLELDKLTTAALERSARARYHTL</sequence>
<dbReference type="Gene3D" id="1.10.3680.10">
    <property type="entry name" value="TerB-like"/>
    <property type="match status" value="1"/>
</dbReference>
<evidence type="ECO:0000313" key="3">
    <source>
        <dbReference type="Proteomes" id="UP001229244"/>
    </source>
</evidence>
<dbReference type="SUPFAM" id="SSF158682">
    <property type="entry name" value="TerB-like"/>
    <property type="match status" value="1"/>
</dbReference>
<protein>
    <submittedName>
        <fullName evidence="2">Tellurite resistance protein</fullName>
    </submittedName>
</protein>
<name>A0AAE3VK15_9HYPH</name>
<dbReference type="CDD" id="cd07176">
    <property type="entry name" value="terB"/>
    <property type="match status" value="1"/>
</dbReference>
<dbReference type="AlphaFoldDB" id="A0AAE3VK15"/>
<comment type="caution">
    <text evidence="2">The sequence shown here is derived from an EMBL/GenBank/DDBJ whole genome shotgun (WGS) entry which is preliminary data.</text>
</comment>
<reference evidence="2" key="1">
    <citation type="submission" date="2023-07" db="EMBL/GenBank/DDBJ databases">
        <title>Genomic Encyclopedia of Type Strains, Phase IV (KMG-IV): sequencing the most valuable type-strain genomes for metagenomic binning, comparative biology and taxonomic classification.</title>
        <authorList>
            <person name="Goeker M."/>
        </authorList>
    </citation>
    <scope>NUCLEOTIDE SEQUENCE</scope>
    <source>
        <strain evidence="2">DSM 21202</strain>
    </source>
</reference>
<dbReference type="EMBL" id="JAUSUL010000001">
    <property type="protein sequence ID" value="MDQ0313794.1"/>
    <property type="molecule type" value="Genomic_DNA"/>
</dbReference>
<dbReference type="InterPro" id="IPR029024">
    <property type="entry name" value="TerB-like"/>
</dbReference>
<dbReference type="Pfam" id="PF05099">
    <property type="entry name" value="TerB"/>
    <property type="match status" value="1"/>
</dbReference>
<evidence type="ECO:0000259" key="1">
    <source>
        <dbReference type="Pfam" id="PF05099"/>
    </source>
</evidence>
<gene>
    <name evidence="2" type="ORF">J2S73_000231</name>
</gene>
<dbReference type="Proteomes" id="UP001229244">
    <property type="component" value="Unassembled WGS sequence"/>
</dbReference>
<dbReference type="InterPro" id="IPR007791">
    <property type="entry name" value="DjlA_N"/>
</dbReference>
<keyword evidence="3" id="KW-1185">Reference proteome</keyword>
<feature type="domain" description="Co-chaperone DjlA N-terminal" evidence="1">
    <location>
        <begin position="8"/>
        <end position="122"/>
    </location>
</feature>
<dbReference type="RefSeq" id="WP_306883588.1">
    <property type="nucleotide sequence ID" value="NZ_JAUSUL010000001.1"/>
</dbReference>
<evidence type="ECO:0000313" key="2">
    <source>
        <dbReference type="EMBL" id="MDQ0313794.1"/>
    </source>
</evidence>